<dbReference type="InterPro" id="IPR011527">
    <property type="entry name" value="ABC1_TM_dom"/>
</dbReference>
<dbReference type="SUPFAM" id="SSF90123">
    <property type="entry name" value="ABC transporter transmembrane region"/>
    <property type="match status" value="1"/>
</dbReference>
<dbReference type="Gene3D" id="3.40.50.300">
    <property type="entry name" value="P-loop containing nucleotide triphosphate hydrolases"/>
    <property type="match status" value="1"/>
</dbReference>
<feature type="transmembrane region" description="Helical" evidence="8">
    <location>
        <begin position="247"/>
        <end position="267"/>
    </location>
</feature>
<dbReference type="PANTHER" id="PTHR24221">
    <property type="entry name" value="ATP-BINDING CASSETTE SUB-FAMILY B"/>
    <property type="match status" value="1"/>
</dbReference>
<dbReference type="AlphaFoldDB" id="A0A1M5W5T6"/>
<evidence type="ECO:0000256" key="7">
    <source>
        <dbReference type="ARBA" id="ARBA00023136"/>
    </source>
</evidence>
<name>A0A1M5W5T6_9FIRM</name>
<evidence type="ECO:0000256" key="4">
    <source>
        <dbReference type="ARBA" id="ARBA00022741"/>
    </source>
</evidence>
<dbReference type="STRING" id="1123282.SAMN02745823_01065"/>
<evidence type="ECO:0000256" key="3">
    <source>
        <dbReference type="ARBA" id="ARBA00022692"/>
    </source>
</evidence>
<feature type="domain" description="ABC transporter" evidence="9">
    <location>
        <begin position="333"/>
        <end position="566"/>
    </location>
</feature>
<dbReference type="SUPFAM" id="SSF52540">
    <property type="entry name" value="P-loop containing nucleoside triphosphate hydrolases"/>
    <property type="match status" value="1"/>
</dbReference>
<evidence type="ECO:0000313" key="11">
    <source>
        <dbReference type="EMBL" id="SHH82553.1"/>
    </source>
</evidence>
<dbReference type="GO" id="GO:0140359">
    <property type="term" value="F:ABC-type transporter activity"/>
    <property type="evidence" value="ECO:0007669"/>
    <property type="project" value="InterPro"/>
</dbReference>
<dbReference type="PROSITE" id="PS00211">
    <property type="entry name" value="ABC_TRANSPORTER_1"/>
    <property type="match status" value="1"/>
</dbReference>
<dbReference type="InterPro" id="IPR036640">
    <property type="entry name" value="ABC1_TM_sf"/>
</dbReference>
<feature type="transmembrane region" description="Helical" evidence="8">
    <location>
        <begin position="157"/>
        <end position="177"/>
    </location>
</feature>
<dbReference type="GO" id="GO:0016887">
    <property type="term" value="F:ATP hydrolysis activity"/>
    <property type="evidence" value="ECO:0007669"/>
    <property type="project" value="InterPro"/>
</dbReference>
<reference evidence="11 12" key="1">
    <citation type="submission" date="2016-11" db="EMBL/GenBank/DDBJ databases">
        <authorList>
            <person name="Jaros S."/>
            <person name="Januszkiewicz K."/>
            <person name="Wedrychowicz H."/>
        </authorList>
    </citation>
    <scope>NUCLEOTIDE SEQUENCE [LARGE SCALE GENOMIC DNA]</scope>
    <source>
        <strain evidence="11 12">DSM 10068</strain>
    </source>
</reference>
<dbReference type="PANTHER" id="PTHR24221:SF397">
    <property type="entry name" value="ABC TRANSPORTER, ATP-BINDING TRANSMEMBRANE PROTEIN"/>
    <property type="match status" value="1"/>
</dbReference>
<proteinExistence type="predicted"/>
<accession>A0A1M5W5T6</accession>
<evidence type="ECO:0000259" key="9">
    <source>
        <dbReference type="PROSITE" id="PS50893"/>
    </source>
</evidence>
<keyword evidence="2" id="KW-0813">Transport</keyword>
<feature type="transmembrane region" description="Helical" evidence="8">
    <location>
        <begin position="49"/>
        <end position="69"/>
    </location>
</feature>
<organism evidence="11 12">
    <name type="scientific">Sporobacter termitidis DSM 10068</name>
    <dbReference type="NCBI Taxonomy" id="1123282"/>
    <lineage>
        <taxon>Bacteria</taxon>
        <taxon>Bacillati</taxon>
        <taxon>Bacillota</taxon>
        <taxon>Clostridia</taxon>
        <taxon>Eubacteriales</taxon>
        <taxon>Oscillospiraceae</taxon>
        <taxon>Sporobacter</taxon>
    </lineage>
</organism>
<dbReference type="EMBL" id="FQXV01000003">
    <property type="protein sequence ID" value="SHH82553.1"/>
    <property type="molecule type" value="Genomic_DNA"/>
</dbReference>
<keyword evidence="3 8" id="KW-0812">Transmembrane</keyword>
<keyword evidence="6 8" id="KW-1133">Transmembrane helix</keyword>
<keyword evidence="7 8" id="KW-0472">Membrane</keyword>
<evidence type="ECO:0000256" key="1">
    <source>
        <dbReference type="ARBA" id="ARBA00004651"/>
    </source>
</evidence>
<dbReference type="InterPro" id="IPR003593">
    <property type="entry name" value="AAA+_ATPase"/>
</dbReference>
<dbReference type="FunFam" id="3.40.50.300:FF:000287">
    <property type="entry name" value="Multidrug ABC transporter ATP-binding protein"/>
    <property type="match status" value="1"/>
</dbReference>
<keyword evidence="12" id="KW-1185">Reference proteome</keyword>
<keyword evidence="4" id="KW-0547">Nucleotide-binding</keyword>
<dbReference type="Gene3D" id="1.20.1560.10">
    <property type="entry name" value="ABC transporter type 1, transmembrane domain"/>
    <property type="match status" value="1"/>
</dbReference>
<dbReference type="InterPro" id="IPR017871">
    <property type="entry name" value="ABC_transporter-like_CS"/>
</dbReference>
<dbReference type="InterPro" id="IPR003439">
    <property type="entry name" value="ABC_transporter-like_ATP-bd"/>
</dbReference>
<dbReference type="PROSITE" id="PS50929">
    <property type="entry name" value="ABC_TM1F"/>
    <property type="match status" value="1"/>
</dbReference>
<protein>
    <submittedName>
        <fullName evidence="11">ATP-binding cassette, subfamily B</fullName>
    </submittedName>
</protein>
<feature type="domain" description="ABC transmembrane type-1" evidence="10">
    <location>
        <begin position="21"/>
        <end position="302"/>
    </location>
</feature>
<evidence type="ECO:0000256" key="6">
    <source>
        <dbReference type="ARBA" id="ARBA00022989"/>
    </source>
</evidence>
<evidence type="ECO:0000256" key="2">
    <source>
        <dbReference type="ARBA" id="ARBA00022448"/>
    </source>
</evidence>
<dbReference type="Proteomes" id="UP000183995">
    <property type="component" value="Unassembled WGS sequence"/>
</dbReference>
<evidence type="ECO:0000259" key="10">
    <source>
        <dbReference type="PROSITE" id="PS50929"/>
    </source>
</evidence>
<evidence type="ECO:0000256" key="8">
    <source>
        <dbReference type="SAM" id="Phobius"/>
    </source>
</evidence>
<feature type="transmembrane region" description="Helical" evidence="8">
    <location>
        <begin position="21"/>
        <end position="43"/>
    </location>
</feature>
<dbReference type="GO" id="GO:0034040">
    <property type="term" value="F:ATPase-coupled lipid transmembrane transporter activity"/>
    <property type="evidence" value="ECO:0007669"/>
    <property type="project" value="TreeGrafter"/>
</dbReference>
<dbReference type="InterPro" id="IPR039421">
    <property type="entry name" value="Type_1_exporter"/>
</dbReference>
<evidence type="ECO:0000256" key="5">
    <source>
        <dbReference type="ARBA" id="ARBA00022840"/>
    </source>
</evidence>
<gene>
    <name evidence="11" type="ORF">SAMN02745823_01065</name>
</gene>
<evidence type="ECO:0000313" key="12">
    <source>
        <dbReference type="Proteomes" id="UP000183995"/>
    </source>
</evidence>
<feature type="transmembrane region" description="Helical" evidence="8">
    <location>
        <begin position="273"/>
        <end position="300"/>
    </location>
</feature>
<dbReference type="InterPro" id="IPR027417">
    <property type="entry name" value="P-loop_NTPase"/>
</dbReference>
<dbReference type="PROSITE" id="PS50893">
    <property type="entry name" value="ABC_TRANSPORTER_2"/>
    <property type="match status" value="1"/>
</dbReference>
<dbReference type="GO" id="GO:0005886">
    <property type="term" value="C:plasma membrane"/>
    <property type="evidence" value="ECO:0007669"/>
    <property type="project" value="UniProtKB-SubCell"/>
</dbReference>
<sequence>MSTFQKVYAFAAHGKRYMHKAFLLLTSSAVIGIVPYIAVYLIIMRLTGGQLTAGFGVGAAGVILLSLLLKSHTQEKGLAASHRLAYDTLMGMRQKAADKLLSMPMGEIERYGSGALKKIFVEDIEGMELILAHAIPEGVGNIIGLCTVVVTLFIADWRLALCALAVIPFGFLALSGISKTATQKLELYYQASREMNSTIIEYVSGMEVIKVFGQGESAFSRYRKAIEGYKKFSLNWYKSCWKYMSMYNVFLPTTLLFALPAAILFYTSGSLSFGLLVLCVLLAMSMGPMLLHLVIFFPIIPNLRQKFKRIEDLFEETELPVGHDRSFPDGYGVSFHNVTFAYQDIPVLKDVSFEARAGGITAIVGESGAGKSTVAKLTARFWDVGEGSIRIGGRDIREYAFEALMDTISYVSQDNFLFNQSIMENIQVGRPGASDEDVMEMAKKAQCHDFIMEMPQGYQTVVGEAGDRLSGGQRQRITIARAMLKNAPIVLLDEATSSTDAENEDLIQEALNQLLRGKTVLVIAHRLSTVVDADHIIVLKAGKVIVQGKHPDLLQASTEYAHMWQSYRQSARWEYKTERKVAESC</sequence>
<dbReference type="Pfam" id="PF00005">
    <property type="entry name" value="ABC_tran"/>
    <property type="match status" value="1"/>
</dbReference>
<dbReference type="GO" id="GO:0005524">
    <property type="term" value="F:ATP binding"/>
    <property type="evidence" value="ECO:0007669"/>
    <property type="project" value="UniProtKB-KW"/>
</dbReference>
<dbReference type="SMART" id="SM00382">
    <property type="entry name" value="AAA"/>
    <property type="match status" value="1"/>
</dbReference>
<dbReference type="Pfam" id="PF00664">
    <property type="entry name" value="ABC_membrane"/>
    <property type="match status" value="1"/>
</dbReference>
<keyword evidence="5 11" id="KW-0067">ATP-binding</keyword>
<comment type="subcellular location">
    <subcellularLocation>
        <location evidence="1">Cell membrane</location>
        <topology evidence="1">Multi-pass membrane protein</topology>
    </subcellularLocation>
</comment>